<feature type="signal peptide" evidence="1">
    <location>
        <begin position="1"/>
        <end position="20"/>
    </location>
</feature>
<dbReference type="PROSITE" id="PS51257">
    <property type="entry name" value="PROKAR_LIPOPROTEIN"/>
    <property type="match status" value="1"/>
</dbReference>
<keyword evidence="3" id="KW-1185">Reference proteome</keyword>
<protein>
    <recommendedName>
        <fullName evidence="4">Secreted protein</fullName>
    </recommendedName>
</protein>
<feature type="chain" id="PRO_5035259481" description="Secreted protein" evidence="1">
    <location>
        <begin position="21"/>
        <end position="87"/>
    </location>
</feature>
<dbReference type="AlphaFoldDB" id="A0A8J3M7K4"/>
<organism evidence="2 3">
    <name type="scientific">Seohaeicola zhoushanensis</name>
    <dbReference type="NCBI Taxonomy" id="1569283"/>
    <lineage>
        <taxon>Bacteria</taxon>
        <taxon>Pseudomonadati</taxon>
        <taxon>Pseudomonadota</taxon>
        <taxon>Alphaproteobacteria</taxon>
        <taxon>Rhodobacterales</taxon>
        <taxon>Roseobacteraceae</taxon>
        <taxon>Seohaeicola</taxon>
    </lineage>
</organism>
<dbReference type="Proteomes" id="UP000626220">
    <property type="component" value="Unassembled WGS sequence"/>
</dbReference>
<evidence type="ECO:0000313" key="2">
    <source>
        <dbReference type="EMBL" id="GHF35764.1"/>
    </source>
</evidence>
<reference evidence="2" key="1">
    <citation type="journal article" date="2014" name="Int. J. Syst. Evol. Microbiol.">
        <title>Complete genome sequence of Corynebacterium casei LMG S-19264T (=DSM 44701T), isolated from a smear-ripened cheese.</title>
        <authorList>
            <consortium name="US DOE Joint Genome Institute (JGI-PGF)"/>
            <person name="Walter F."/>
            <person name="Albersmeier A."/>
            <person name="Kalinowski J."/>
            <person name="Ruckert C."/>
        </authorList>
    </citation>
    <scope>NUCLEOTIDE SEQUENCE</scope>
    <source>
        <strain evidence="2">KCTC 42650</strain>
    </source>
</reference>
<evidence type="ECO:0000313" key="3">
    <source>
        <dbReference type="Proteomes" id="UP000626220"/>
    </source>
</evidence>
<keyword evidence="1" id="KW-0732">Signal</keyword>
<gene>
    <name evidence="2" type="ORF">GCM10017056_04350</name>
</gene>
<evidence type="ECO:0000256" key="1">
    <source>
        <dbReference type="SAM" id="SignalP"/>
    </source>
</evidence>
<reference evidence="2" key="2">
    <citation type="submission" date="2020-09" db="EMBL/GenBank/DDBJ databases">
        <authorList>
            <person name="Sun Q."/>
            <person name="Kim S."/>
        </authorList>
    </citation>
    <scope>NUCLEOTIDE SEQUENCE</scope>
    <source>
        <strain evidence="2">KCTC 42650</strain>
    </source>
</reference>
<name>A0A8J3M7K4_9RHOB</name>
<accession>A0A8J3M7K4</accession>
<evidence type="ECO:0008006" key="4">
    <source>
        <dbReference type="Google" id="ProtNLM"/>
    </source>
</evidence>
<comment type="caution">
    <text evidence="2">The sequence shown here is derived from an EMBL/GenBank/DDBJ whole genome shotgun (WGS) entry which is preliminary data.</text>
</comment>
<sequence>MKTRLVTAALLCLLAAPAIGQSCQVLGTQVICSEAMADRIAANPALYGQLAWDPQPVVVPASAEAVSATLADQEPACHPSTARPVCN</sequence>
<dbReference type="RefSeq" id="WP_189678389.1">
    <property type="nucleotide sequence ID" value="NZ_BNCJ01000001.1"/>
</dbReference>
<dbReference type="EMBL" id="BNCJ01000001">
    <property type="protein sequence ID" value="GHF35764.1"/>
    <property type="molecule type" value="Genomic_DNA"/>
</dbReference>
<proteinExistence type="predicted"/>